<dbReference type="SUPFAM" id="SSF49899">
    <property type="entry name" value="Concanavalin A-like lectins/glucanases"/>
    <property type="match status" value="1"/>
</dbReference>
<evidence type="ECO:0000256" key="8">
    <source>
        <dbReference type="SAM" id="Coils"/>
    </source>
</evidence>
<dbReference type="PROSITE" id="PS50835">
    <property type="entry name" value="IG_LIKE"/>
    <property type="match status" value="2"/>
</dbReference>
<dbReference type="GeneID" id="114660709"/>
<dbReference type="OrthoDB" id="10055806at2759"/>
<proteinExistence type="inferred from homology"/>
<feature type="signal peptide" evidence="10">
    <location>
        <begin position="1"/>
        <end position="19"/>
    </location>
</feature>
<evidence type="ECO:0000259" key="11">
    <source>
        <dbReference type="PROSITE" id="PS50188"/>
    </source>
</evidence>
<feature type="domain" description="B30.2/SPRY" evidence="11">
    <location>
        <begin position="268"/>
        <end position="455"/>
    </location>
</feature>
<dbReference type="InterPro" id="IPR001870">
    <property type="entry name" value="B30.2/SPRY"/>
</dbReference>
<reference evidence="13" key="2">
    <citation type="submission" date="2025-08" db="UniProtKB">
        <authorList>
            <consortium name="Ensembl"/>
        </authorList>
    </citation>
    <scope>IDENTIFICATION</scope>
</reference>
<dbReference type="InterPro" id="IPR013106">
    <property type="entry name" value="Ig_V-set"/>
</dbReference>
<dbReference type="AlphaFoldDB" id="A0A8C4SCW7"/>
<dbReference type="InterPro" id="IPR007110">
    <property type="entry name" value="Ig-like_dom"/>
</dbReference>
<dbReference type="InterPro" id="IPR043136">
    <property type="entry name" value="B30.2/SPRY_sf"/>
</dbReference>
<keyword evidence="7" id="KW-0393">Immunoglobulin domain</keyword>
<comment type="similarity">
    <text evidence="2">Belongs to the immunoglobulin superfamily. BTN/MOG family.</text>
</comment>
<evidence type="ECO:0000256" key="4">
    <source>
        <dbReference type="ARBA" id="ARBA00022729"/>
    </source>
</evidence>
<dbReference type="InterPro" id="IPR013320">
    <property type="entry name" value="ConA-like_dom_sf"/>
</dbReference>
<dbReference type="SMART" id="SM00409">
    <property type="entry name" value="IG"/>
    <property type="match status" value="1"/>
</dbReference>
<dbReference type="GO" id="GO:0009897">
    <property type="term" value="C:external side of plasma membrane"/>
    <property type="evidence" value="ECO:0007669"/>
    <property type="project" value="TreeGrafter"/>
</dbReference>
<reference evidence="13" key="3">
    <citation type="submission" date="2025-09" db="UniProtKB">
        <authorList>
            <consortium name="Ensembl"/>
        </authorList>
    </citation>
    <scope>IDENTIFICATION</scope>
</reference>
<dbReference type="Proteomes" id="UP000694620">
    <property type="component" value="Chromosome 11"/>
</dbReference>
<evidence type="ECO:0000313" key="14">
    <source>
        <dbReference type="Proteomes" id="UP000694620"/>
    </source>
</evidence>
<reference evidence="13" key="1">
    <citation type="submission" date="2021-06" db="EMBL/GenBank/DDBJ databases">
        <authorList>
            <consortium name="Wellcome Sanger Institute Data Sharing"/>
        </authorList>
    </citation>
    <scope>NUCLEOTIDE SEQUENCE [LARGE SCALE GENOMIC DNA]</scope>
</reference>
<dbReference type="InterPro" id="IPR003599">
    <property type="entry name" value="Ig_sub"/>
</dbReference>
<dbReference type="Gene3D" id="2.60.40.10">
    <property type="entry name" value="Immunoglobulins"/>
    <property type="match status" value="2"/>
</dbReference>
<dbReference type="PANTHER" id="PTHR24100:SF130">
    <property type="entry name" value="BUTYROPHILIN-LIKE PROTEIN 9"/>
    <property type="match status" value="1"/>
</dbReference>
<feature type="chain" id="PRO_5034943490" evidence="10">
    <location>
        <begin position="20"/>
        <end position="455"/>
    </location>
</feature>
<name>A0A8C4SCW7_ERPCA</name>
<dbReference type="Pfam" id="PF07686">
    <property type="entry name" value="V-set"/>
    <property type="match status" value="1"/>
</dbReference>
<keyword evidence="4 10" id="KW-0732">Signal</keyword>
<sequence>MMKLLFIEVLIFFLHSSAADFDLRTNSSVVGSLAGTVSLSCSLSPSQDALGMQVEWFYGESIGDVQVFSYNNGKGQGSKGYEFRAKMDQSQMTTGILSLVLSNLTSADSGNYWCKVIDGALEKYVKTELKVGHMGTRPEFQMDKYVSRIVTLTCVSNDWYPAPVVSWVVGEDGKPMASEKSENIANNKEHINVKETLSMRAENDLQVTCIMSNPVLGTKTQETLRITGDFPPDVSPWFIAFIVLFLIALAVAAWVAWKFWEKKKIIKEKKAQASEAEKEPLLEEFEREKKDAKAEYEKLKKELDQARVVNDSEWKRIQNHKNSTVTLLNSDDKSNTPFSGGHHYWEVEVGEKSWVAGLAKEGVEIRGGWDVLKKMSPGEGMWALAHKSNQIYCALIPTSTGPFPITPASDPKKLGCLLDWDEKQLSIYDVDRKHRLFTFDCDSDKPVYPFLRLNI</sequence>
<dbReference type="GO" id="GO:0005102">
    <property type="term" value="F:signaling receptor binding"/>
    <property type="evidence" value="ECO:0007669"/>
    <property type="project" value="TreeGrafter"/>
</dbReference>
<dbReference type="InterPro" id="IPR053896">
    <property type="entry name" value="BTN3A2-like_Ig-C"/>
</dbReference>
<evidence type="ECO:0000256" key="3">
    <source>
        <dbReference type="ARBA" id="ARBA00022692"/>
    </source>
</evidence>
<evidence type="ECO:0000256" key="1">
    <source>
        <dbReference type="ARBA" id="ARBA00004479"/>
    </source>
</evidence>
<comment type="subcellular location">
    <subcellularLocation>
        <location evidence="1">Membrane</location>
        <topology evidence="1">Single-pass type I membrane protein</topology>
    </subcellularLocation>
</comment>
<dbReference type="SMART" id="SM00406">
    <property type="entry name" value="IGv"/>
    <property type="match status" value="1"/>
</dbReference>
<protein>
    <submittedName>
        <fullName evidence="13">Butyrophilin subfamily 1 member A1-like</fullName>
    </submittedName>
</protein>
<evidence type="ECO:0000259" key="12">
    <source>
        <dbReference type="PROSITE" id="PS50835"/>
    </source>
</evidence>
<dbReference type="GO" id="GO:0001817">
    <property type="term" value="P:regulation of cytokine production"/>
    <property type="evidence" value="ECO:0007669"/>
    <property type="project" value="TreeGrafter"/>
</dbReference>
<dbReference type="InterPro" id="IPR003877">
    <property type="entry name" value="SPRY_dom"/>
</dbReference>
<dbReference type="InterPro" id="IPR013783">
    <property type="entry name" value="Ig-like_fold"/>
</dbReference>
<keyword evidence="14" id="KW-1185">Reference proteome</keyword>
<dbReference type="Pfam" id="PF00622">
    <property type="entry name" value="SPRY"/>
    <property type="match status" value="1"/>
</dbReference>
<evidence type="ECO:0000256" key="9">
    <source>
        <dbReference type="SAM" id="Phobius"/>
    </source>
</evidence>
<accession>A0A8C4SCW7</accession>
<feature type="domain" description="Ig-like" evidence="12">
    <location>
        <begin position="150"/>
        <end position="225"/>
    </location>
</feature>
<evidence type="ECO:0000256" key="5">
    <source>
        <dbReference type="ARBA" id="ARBA00022989"/>
    </source>
</evidence>
<dbReference type="SUPFAM" id="SSF48726">
    <property type="entry name" value="Immunoglobulin"/>
    <property type="match status" value="2"/>
</dbReference>
<dbReference type="PROSITE" id="PS50188">
    <property type="entry name" value="B302_SPRY"/>
    <property type="match status" value="1"/>
</dbReference>
<dbReference type="Ensembl" id="ENSECRT00000015091.1">
    <property type="protein sequence ID" value="ENSECRP00000014831.1"/>
    <property type="gene ID" value="ENSECRG00000009885.1"/>
</dbReference>
<feature type="domain" description="Ig-like" evidence="12">
    <location>
        <begin position="31"/>
        <end position="130"/>
    </location>
</feature>
<dbReference type="InterPro" id="IPR036179">
    <property type="entry name" value="Ig-like_dom_sf"/>
</dbReference>
<keyword evidence="3 9" id="KW-0812">Transmembrane</keyword>
<evidence type="ECO:0000256" key="6">
    <source>
        <dbReference type="ARBA" id="ARBA00023136"/>
    </source>
</evidence>
<evidence type="ECO:0000256" key="7">
    <source>
        <dbReference type="ARBA" id="ARBA00023319"/>
    </source>
</evidence>
<keyword evidence="5 9" id="KW-1133">Transmembrane helix</keyword>
<feature type="coiled-coil region" evidence="8">
    <location>
        <begin position="282"/>
        <end position="309"/>
    </location>
</feature>
<evidence type="ECO:0000313" key="13">
    <source>
        <dbReference type="Ensembl" id="ENSECRP00000014831.1"/>
    </source>
</evidence>
<dbReference type="RefSeq" id="XP_028669414.1">
    <property type="nucleotide sequence ID" value="XM_028813581.2"/>
</dbReference>
<dbReference type="InterPro" id="IPR050504">
    <property type="entry name" value="IgSF_BTN/MOG"/>
</dbReference>
<gene>
    <name evidence="13" type="primary">LOC114660709</name>
</gene>
<keyword evidence="6 9" id="KW-0472">Membrane</keyword>
<dbReference type="SMART" id="SM00449">
    <property type="entry name" value="SPRY"/>
    <property type="match status" value="1"/>
</dbReference>
<evidence type="ECO:0000256" key="2">
    <source>
        <dbReference type="ARBA" id="ARBA00007591"/>
    </source>
</evidence>
<dbReference type="GO" id="GO:0050852">
    <property type="term" value="P:T cell receptor signaling pathway"/>
    <property type="evidence" value="ECO:0007669"/>
    <property type="project" value="TreeGrafter"/>
</dbReference>
<keyword evidence="8" id="KW-0175">Coiled coil</keyword>
<dbReference type="Gene3D" id="2.60.120.920">
    <property type="match status" value="1"/>
</dbReference>
<dbReference type="Pfam" id="PF22705">
    <property type="entry name" value="C2-set_3"/>
    <property type="match status" value="1"/>
</dbReference>
<dbReference type="PANTHER" id="PTHR24100">
    <property type="entry name" value="BUTYROPHILIN"/>
    <property type="match status" value="1"/>
</dbReference>
<dbReference type="GeneTree" id="ENSGT01050000244843"/>
<organism evidence="13 14">
    <name type="scientific">Erpetoichthys calabaricus</name>
    <name type="common">Rope fish</name>
    <name type="synonym">Calamoichthys calabaricus</name>
    <dbReference type="NCBI Taxonomy" id="27687"/>
    <lineage>
        <taxon>Eukaryota</taxon>
        <taxon>Metazoa</taxon>
        <taxon>Chordata</taxon>
        <taxon>Craniata</taxon>
        <taxon>Vertebrata</taxon>
        <taxon>Euteleostomi</taxon>
        <taxon>Actinopterygii</taxon>
        <taxon>Polypteriformes</taxon>
        <taxon>Polypteridae</taxon>
        <taxon>Erpetoichthys</taxon>
    </lineage>
</organism>
<evidence type="ECO:0000256" key="10">
    <source>
        <dbReference type="SAM" id="SignalP"/>
    </source>
</evidence>
<feature type="transmembrane region" description="Helical" evidence="9">
    <location>
        <begin position="237"/>
        <end position="260"/>
    </location>
</feature>